<feature type="signal peptide" evidence="2">
    <location>
        <begin position="1"/>
        <end position="21"/>
    </location>
</feature>
<feature type="chain" id="PRO_5041342148" evidence="2">
    <location>
        <begin position="22"/>
        <end position="693"/>
    </location>
</feature>
<keyword evidence="4" id="KW-1185">Reference proteome</keyword>
<keyword evidence="2" id="KW-0732">Signal</keyword>
<gene>
    <name evidence="3" type="ORF">GBAR_LOCUS14183</name>
</gene>
<protein>
    <submittedName>
        <fullName evidence="3">Uncharacterized protein</fullName>
    </submittedName>
</protein>
<dbReference type="AlphaFoldDB" id="A0AA35WK43"/>
<evidence type="ECO:0000256" key="2">
    <source>
        <dbReference type="SAM" id="SignalP"/>
    </source>
</evidence>
<evidence type="ECO:0000313" key="4">
    <source>
        <dbReference type="Proteomes" id="UP001174909"/>
    </source>
</evidence>
<name>A0AA35WK43_GEOBA</name>
<dbReference type="Proteomes" id="UP001174909">
    <property type="component" value="Unassembled WGS sequence"/>
</dbReference>
<evidence type="ECO:0000313" key="3">
    <source>
        <dbReference type="EMBL" id="CAI8024428.1"/>
    </source>
</evidence>
<comment type="caution">
    <text evidence="3">The sequence shown here is derived from an EMBL/GenBank/DDBJ whole genome shotgun (WGS) entry which is preliminary data.</text>
</comment>
<keyword evidence="1" id="KW-0472">Membrane</keyword>
<dbReference type="EMBL" id="CASHTH010002075">
    <property type="protein sequence ID" value="CAI8024428.1"/>
    <property type="molecule type" value="Genomic_DNA"/>
</dbReference>
<keyword evidence="1" id="KW-1133">Transmembrane helix</keyword>
<sequence>MRGFLLLLAPLLCVFFPWVSTTSTQTPAVSSQDPCSSVHSYIESHPDCSVYDLREGGCSEVDCHWNNSYIAVDVDECKDPVTVEVNYATWTSYDGDCIEDLSNSFNFFYFYNQSEIVDNYKVRKDTGRYSAILARNASHLGFELYVDRPGHGRQTLVDPVYFPLLPGKCMCDSMKAVAEDMYWLNSSSCNTTDAECTGELLCNLEDSALQQVTMSISQCDNPPTLTLGMVVNGQSYPTELTDNTTSALGDLGVTVIYTVWYYNYSMDIQIVAQSGEAYNEILSRHKIILDLTSCSPPRPLDLSTAPPPAIEFTAPTIPDSSSSYDTCAALQSISNSGTLLCNTIQACTALECDWYSRLEMQVDQCHYPPGIIIIVYDSQNQPSFNRKFNDGSTIVEDGSLPDDLNVTVQQMFPSAISVEVFELARPPTPPPPFNCYSIITKTVIPIDKSSCFTSAPPTTAPTSTCSAMRYVQTALSYSTGDPCFFPVAKNCSILTCPIGKGKDLTLRILRCAHPPAVRITLGTAFSTTFDHTFDHSEVVPLQGVPEEGAALNVTLGQLCSSNSTGLQVDYKSSLRNTPLIPYTVIPIDTTGCGPGSGVTCPDSSDLCKAMNDISDLPFVNRTYIPTTSCSSGTPAASGTTAALVIGLSVGVLFVVLLTLVIIIVVVTVVYLMRRRYYQNYQLAMSQINEDELA</sequence>
<reference evidence="3" key="1">
    <citation type="submission" date="2023-03" db="EMBL/GenBank/DDBJ databases">
        <authorList>
            <person name="Steffen K."/>
            <person name="Cardenas P."/>
        </authorList>
    </citation>
    <scope>NUCLEOTIDE SEQUENCE</scope>
</reference>
<feature type="transmembrane region" description="Helical" evidence="1">
    <location>
        <begin position="641"/>
        <end position="671"/>
    </location>
</feature>
<proteinExistence type="predicted"/>
<accession>A0AA35WK43</accession>
<organism evidence="3 4">
    <name type="scientific">Geodia barretti</name>
    <name type="common">Barrett's horny sponge</name>
    <dbReference type="NCBI Taxonomy" id="519541"/>
    <lineage>
        <taxon>Eukaryota</taxon>
        <taxon>Metazoa</taxon>
        <taxon>Porifera</taxon>
        <taxon>Demospongiae</taxon>
        <taxon>Heteroscleromorpha</taxon>
        <taxon>Tetractinellida</taxon>
        <taxon>Astrophorina</taxon>
        <taxon>Geodiidae</taxon>
        <taxon>Geodia</taxon>
    </lineage>
</organism>
<keyword evidence="1" id="KW-0812">Transmembrane</keyword>
<evidence type="ECO:0000256" key="1">
    <source>
        <dbReference type="SAM" id="Phobius"/>
    </source>
</evidence>